<dbReference type="PANTHER" id="PTHR28124">
    <property type="entry name" value="DNA REPLICATION REGULATOR SLD2"/>
    <property type="match status" value="1"/>
</dbReference>
<evidence type="ECO:0000313" key="10">
    <source>
        <dbReference type="Proteomes" id="UP000324022"/>
    </source>
</evidence>
<feature type="compositionally biased region" description="Acidic residues" evidence="8">
    <location>
        <begin position="374"/>
        <end position="386"/>
    </location>
</feature>
<feature type="region of interest" description="Disordered" evidence="8">
    <location>
        <begin position="48"/>
        <end position="503"/>
    </location>
</feature>
<reference evidence="9 10" key="1">
    <citation type="submission" date="2018-03" db="EMBL/GenBank/DDBJ databases">
        <authorList>
            <person name="Guldener U."/>
        </authorList>
    </citation>
    <scope>NUCLEOTIDE SEQUENCE [LARGE SCALE GENOMIC DNA]</scope>
    <source>
        <strain evidence="9 10">NBRC100155</strain>
    </source>
</reference>
<dbReference type="InterPro" id="IPR021110">
    <property type="entry name" value="DNA_rep_checkpnt_protein"/>
</dbReference>
<feature type="compositionally biased region" description="Basic and acidic residues" evidence="8">
    <location>
        <begin position="70"/>
        <end position="82"/>
    </location>
</feature>
<dbReference type="Proteomes" id="UP000324022">
    <property type="component" value="Unassembled WGS sequence"/>
</dbReference>
<dbReference type="GO" id="GO:1902977">
    <property type="term" value="P:mitotic DNA replication preinitiation complex assembly"/>
    <property type="evidence" value="ECO:0007669"/>
    <property type="project" value="TreeGrafter"/>
</dbReference>
<organism evidence="9 10">
    <name type="scientific">Ustilago trichophora</name>
    <dbReference type="NCBI Taxonomy" id="86804"/>
    <lineage>
        <taxon>Eukaryota</taxon>
        <taxon>Fungi</taxon>
        <taxon>Dikarya</taxon>
        <taxon>Basidiomycota</taxon>
        <taxon>Ustilaginomycotina</taxon>
        <taxon>Ustilaginomycetes</taxon>
        <taxon>Ustilaginales</taxon>
        <taxon>Ustilaginaceae</taxon>
        <taxon>Ustilago</taxon>
    </lineage>
</organism>
<evidence type="ECO:0000256" key="6">
    <source>
        <dbReference type="ARBA" id="ARBA00023306"/>
    </source>
</evidence>
<dbReference type="OrthoDB" id="8775810at2759"/>
<keyword evidence="5 7" id="KW-0539">Nucleus</keyword>
<dbReference type="AlphaFoldDB" id="A0A5C3DSR4"/>
<feature type="region of interest" description="Disordered" evidence="8">
    <location>
        <begin position="547"/>
        <end position="710"/>
    </location>
</feature>
<dbReference type="GO" id="GO:0003688">
    <property type="term" value="F:DNA replication origin binding"/>
    <property type="evidence" value="ECO:0007669"/>
    <property type="project" value="TreeGrafter"/>
</dbReference>
<dbReference type="Pfam" id="PF11719">
    <property type="entry name" value="Drc1-Sld2"/>
    <property type="match status" value="1"/>
</dbReference>
<feature type="compositionally biased region" description="Polar residues" evidence="8">
    <location>
        <begin position="356"/>
        <end position="368"/>
    </location>
</feature>
<accession>A0A5C3DSR4</accession>
<dbReference type="InterPro" id="IPR040203">
    <property type="entry name" value="Sld2"/>
</dbReference>
<keyword evidence="4 7" id="KW-0235">DNA replication</keyword>
<dbReference type="EMBL" id="OOIN01000001">
    <property type="protein sequence ID" value="SPO20246.1"/>
    <property type="molecule type" value="Genomic_DNA"/>
</dbReference>
<sequence length="710" mass="76661">MEQVLRRELKNWQKAFKAQHGRDPTKRDILADAAIAGAYDTWMAVGGAAKAKARPKVKKAESLGASSSRHRLEDSQDKEEVLRTPSKKKAHRTEPVASPSSRNPFRTPTKRSSPYQASSSAAAVVTPGKTRNPFASPSKTTAPPSPAGSMIEVEMTPTKPSPSHHFPTFIQRNNFTPTKSPSSQQYITSSPSKLRTTLSSTSAMAGSRRTPTKNQRTSSSSSSSSDAALNAALVAYTPRTKARKRLRGEDVPPTPRRREGKGGVVRTDPRPVQKGLGAFGFASSRKAGDGVASNASVFARTLSSSNPSREEEMEEDDEMSPIKAVAKLRRTASTKPGFKPLFASPSGNHAPKDVLGTSSSSNTATTHLNLPGEAEQEADTLMDDDASSPIGGLFAAEVQQRRLRRARQGSFDSNAKKPKTRPAPHLPAPSNSSDDDEPAPVYQASSSPAYRQSATCSSPNTEMTIPSSTDRGATLSKSRVQSLASSPLGKAHTKAESKMVGGAGWRKVHEVELSDDELEPQSAAVKDRQGKKKIISITPYQRYGTLRAPSTSNLLPSSEEDDDDQFSQYPIPTTAKPNMHTPNISSDTEDETEHSLAGLKLSPVRHAPSAQRSKEQRMRLLNNIFDPTPARKSASTTKVFNPEARFGPLQPSKSDLTTSEDEEEGYGSHDSSKKGHVTGAGSDDDDDDWQQEVDEDFTFLDSEIELQDVA</sequence>
<comment type="function">
    <text evidence="7">Has a role in the initiation of DNA replication. Required at S-phase checkpoint.</text>
</comment>
<feature type="compositionally biased region" description="Polar residues" evidence="8">
    <location>
        <begin position="98"/>
        <end position="116"/>
    </location>
</feature>
<feature type="compositionally biased region" description="Acidic residues" evidence="8">
    <location>
        <begin position="682"/>
        <end position="710"/>
    </location>
</feature>
<name>A0A5C3DSR4_9BASI</name>
<dbReference type="GO" id="GO:0000727">
    <property type="term" value="P:double-strand break repair via break-induced replication"/>
    <property type="evidence" value="ECO:0007669"/>
    <property type="project" value="TreeGrafter"/>
</dbReference>
<keyword evidence="10" id="KW-1185">Reference proteome</keyword>
<evidence type="ECO:0000256" key="3">
    <source>
        <dbReference type="ARBA" id="ARBA00018363"/>
    </source>
</evidence>
<evidence type="ECO:0000256" key="4">
    <source>
        <dbReference type="ARBA" id="ARBA00022705"/>
    </source>
</evidence>
<evidence type="ECO:0000256" key="7">
    <source>
        <dbReference type="RuleBase" id="RU367067"/>
    </source>
</evidence>
<feature type="compositionally biased region" description="Basic and acidic residues" evidence="8">
    <location>
        <begin position="256"/>
        <end position="271"/>
    </location>
</feature>
<evidence type="ECO:0000256" key="8">
    <source>
        <dbReference type="SAM" id="MobiDB-lite"/>
    </source>
</evidence>
<feature type="compositionally biased region" description="Polar residues" evidence="8">
    <location>
        <begin position="293"/>
        <end position="307"/>
    </location>
</feature>
<dbReference type="GO" id="GO:0006270">
    <property type="term" value="P:DNA replication initiation"/>
    <property type="evidence" value="ECO:0007669"/>
    <property type="project" value="UniProtKB-UniRule"/>
</dbReference>
<proteinExistence type="inferred from homology"/>
<dbReference type="GO" id="GO:0003697">
    <property type="term" value="F:single-stranded DNA binding"/>
    <property type="evidence" value="ECO:0007669"/>
    <property type="project" value="TreeGrafter"/>
</dbReference>
<protein>
    <recommendedName>
        <fullName evidence="3 7">DNA replication regulator SLD2</fullName>
    </recommendedName>
</protein>
<comment type="similarity">
    <text evidence="2 7">Belongs to the SLD2 family.</text>
</comment>
<feature type="compositionally biased region" description="Polar residues" evidence="8">
    <location>
        <begin position="443"/>
        <end position="485"/>
    </location>
</feature>
<dbReference type="PANTHER" id="PTHR28124:SF1">
    <property type="entry name" value="DNA REPLICATION REGULATOR SLD2"/>
    <property type="match status" value="1"/>
</dbReference>
<evidence type="ECO:0000256" key="1">
    <source>
        <dbReference type="ARBA" id="ARBA00004123"/>
    </source>
</evidence>
<gene>
    <name evidence="9" type="ORF">UTRI_00641_B</name>
</gene>
<feature type="compositionally biased region" description="Low complexity" evidence="8">
    <location>
        <begin position="133"/>
        <end position="142"/>
    </location>
</feature>
<evidence type="ECO:0000256" key="2">
    <source>
        <dbReference type="ARBA" id="ARBA00007276"/>
    </source>
</evidence>
<comment type="subcellular location">
    <subcellularLocation>
        <location evidence="1 7">Nucleus</location>
    </subcellularLocation>
</comment>
<dbReference type="GO" id="GO:0031261">
    <property type="term" value="C:DNA replication preinitiation complex"/>
    <property type="evidence" value="ECO:0007669"/>
    <property type="project" value="TreeGrafter"/>
</dbReference>
<evidence type="ECO:0000313" key="9">
    <source>
        <dbReference type="EMBL" id="SPO20246.1"/>
    </source>
</evidence>
<feature type="compositionally biased region" description="Polar residues" evidence="8">
    <location>
        <begin position="170"/>
        <end position="204"/>
    </location>
</feature>
<dbReference type="Gene3D" id="1.10.10.1460">
    <property type="match status" value="1"/>
</dbReference>
<evidence type="ECO:0000256" key="5">
    <source>
        <dbReference type="ARBA" id="ARBA00023242"/>
    </source>
</evidence>
<keyword evidence="6 7" id="KW-0131">Cell cycle</keyword>